<gene>
    <name evidence="1" type="ORF">EWV40_09275</name>
</gene>
<name>A0A552LRT1_9CHRO</name>
<evidence type="ECO:0000313" key="1">
    <source>
        <dbReference type="EMBL" id="TRV22941.1"/>
    </source>
</evidence>
<dbReference type="Proteomes" id="UP000320730">
    <property type="component" value="Unassembled WGS sequence"/>
</dbReference>
<dbReference type="EMBL" id="SFAN01000074">
    <property type="protein sequence ID" value="TRV22941.1"/>
    <property type="molecule type" value="Genomic_DNA"/>
</dbReference>
<organism evidence="1 2">
    <name type="scientific">Microcystis flos-aquae Mf_WU_F_19750830_S460</name>
    <dbReference type="NCBI Taxonomy" id="2486237"/>
    <lineage>
        <taxon>Bacteria</taxon>
        <taxon>Bacillati</taxon>
        <taxon>Cyanobacteriota</taxon>
        <taxon>Cyanophyceae</taxon>
        <taxon>Oscillatoriophycideae</taxon>
        <taxon>Chroococcales</taxon>
        <taxon>Microcystaceae</taxon>
        <taxon>Microcystis</taxon>
    </lineage>
</organism>
<protein>
    <submittedName>
        <fullName evidence="1">Uncharacterized protein</fullName>
    </submittedName>
</protein>
<evidence type="ECO:0000313" key="2">
    <source>
        <dbReference type="Proteomes" id="UP000320730"/>
    </source>
</evidence>
<dbReference type="AlphaFoldDB" id="A0A552LRT1"/>
<comment type="caution">
    <text evidence="1">The sequence shown here is derived from an EMBL/GenBank/DDBJ whole genome shotgun (WGS) entry which is preliminary data.</text>
</comment>
<accession>A0A552LRT1</accession>
<reference evidence="1 2" key="1">
    <citation type="submission" date="2019-01" db="EMBL/GenBank/DDBJ databases">
        <title>Coherence of Microcystis species and biogeography revealed through population genomics.</title>
        <authorList>
            <person name="Perez-Carrascal O.M."/>
            <person name="Terrat Y."/>
            <person name="Giani A."/>
            <person name="Fortin N."/>
            <person name="Tromas N."/>
            <person name="Shapiro B.J."/>
        </authorList>
    </citation>
    <scope>NUCLEOTIDE SEQUENCE [LARGE SCALE GENOMIC DNA]</scope>
    <source>
        <strain evidence="1">Mf_WU_F_19750830_S460</strain>
    </source>
</reference>
<proteinExistence type="predicted"/>
<sequence length="93" mass="10433">MILNPLSIGYISGEALMQEAKGVINNQFLITGFSIAVSCQYSEDSPDEKIFTTTDERGFLPYTPHPTPTFKSGDYFYLQFPLPNSHFPLSDSF</sequence>